<keyword evidence="2 4" id="KW-0238">DNA-binding</keyword>
<evidence type="ECO:0000259" key="5">
    <source>
        <dbReference type="PROSITE" id="PS50977"/>
    </source>
</evidence>
<name>A0AA90GZX2_9ACTN</name>
<reference evidence="7 8" key="1">
    <citation type="submission" date="2023-05" db="EMBL/GenBank/DDBJ databases">
        <title>Streptantibioticus silvisoli sp. nov., acidotolerant actinomycetes 1 from pine litter.</title>
        <authorList>
            <person name="Swiecimska M."/>
            <person name="Golinska P."/>
            <person name="Sangal V."/>
            <person name="Wachnowicz B."/>
            <person name="Goodfellow M."/>
        </authorList>
    </citation>
    <scope>NUCLEOTIDE SEQUENCE</scope>
    <source>
        <strain evidence="7">SL13</strain>
        <strain evidence="6 8">SL54</strain>
    </source>
</reference>
<evidence type="ECO:0000256" key="4">
    <source>
        <dbReference type="PROSITE-ProRule" id="PRU00335"/>
    </source>
</evidence>
<comment type="caution">
    <text evidence="7">The sequence shown here is derived from an EMBL/GenBank/DDBJ whole genome shotgun (WGS) entry which is preliminary data.</text>
</comment>
<dbReference type="RefSeq" id="WP_271315893.1">
    <property type="nucleotide sequence ID" value="NZ_JAAGKO020000006.1"/>
</dbReference>
<evidence type="ECO:0000256" key="2">
    <source>
        <dbReference type="ARBA" id="ARBA00023125"/>
    </source>
</evidence>
<evidence type="ECO:0000313" key="8">
    <source>
        <dbReference type="Proteomes" id="UP001156398"/>
    </source>
</evidence>
<dbReference type="SUPFAM" id="SSF46689">
    <property type="entry name" value="Homeodomain-like"/>
    <property type="match status" value="1"/>
</dbReference>
<dbReference type="AlphaFoldDB" id="A0AA90GZX2"/>
<dbReference type="GO" id="GO:0003700">
    <property type="term" value="F:DNA-binding transcription factor activity"/>
    <property type="evidence" value="ECO:0007669"/>
    <property type="project" value="TreeGrafter"/>
</dbReference>
<sequence length="204" mass="22361">MRDTRSELLHAAAEEFARHGSRGTRIQAIVKRAGVNERMIYHHFGSKDELYASVLADQQSQLGQAWTPVLGEAVGLEPYPGMVRALQGFYDALATMPLLPALWMHEALSGWQTQPLPTPDKLPPALRELYERGQHEGVFVKETPFEQAYGVAMAALIALPIFAPRFTKMVPGAIGSGASADPDTRDQVIEQLVNGFVVRPDPTG</sequence>
<feature type="domain" description="HTH tetR-type" evidence="5">
    <location>
        <begin position="2"/>
        <end position="62"/>
    </location>
</feature>
<dbReference type="EMBL" id="JAAGKO020000006">
    <property type="protein sequence ID" value="MDI5962388.1"/>
    <property type="molecule type" value="Genomic_DNA"/>
</dbReference>
<evidence type="ECO:0000256" key="3">
    <source>
        <dbReference type="ARBA" id="ARBA00023163"/>
    </source>
</evidence>
<feature type="DNA-binding region" description="H-T-H motif" evidence="4">
    <location>
        <begin position="25"/>
        <end position="44"/>
    </location>
</feature>
<dbReference type="PANTHER" id="PTHR30055:SF234">
    <property type="entry name" value="HTH-TYPE TRANSCRIPTIONAL REGULATOR BETI"/>
    <property type="match status" value="1"/>
</dbReference>
<dbReference type="Proteomes" id="UP001156398">
    <property type="component" value="Unassembled WGS sequence"/>
</dbReference>
<keyword evidence="8" id="KW-1185">Reference proteome</keyword>
<protein>
    <submittedName>
        <fullName evidence="7">TetR/AcrR family transcriptional regulator</fullName>
    </submittedName>
</protein>
<dbReference type="InterPro" id="IPR050109">
    <property type="entry name" value="HTH-type_TetR-like_transc_reg"/>
</dbReference>
<dbReference type="PANTHER" id="PTHR30055">
    <property type="entry name" value="HTH-TYPE TRANSCRIPTIONAL REGULATOR RUTR"/>
    <property type="match status" value="1"/>
</dbReference>
<organism evidence="7">
    <name type="scientific">Streptantibioticus silvisoli</name>
    <dbReference type="NCBI Taxonomy" id="2705255"/>
    <lineage>
        <taxon>Bacteria</taxon>
        <taxon>Bacillati</taxon>
        <taxon>Actinomycetota</taxon>
        <taxon>Actinomycetes</taxon>
        <taxon>Kitasatosporales</taxon>
        <taxon>Streptomycetaceae</taxon>
        <taxon>Streptantibioticus</taxon>
    </lineage>
</organism>
<evidence type="ECO:0000313" key="6">
    <source>
        <dbReference type="EMBL" id="MDI5962388.1"/>
    </source>
</evidence>
<evidence type="ECO:0000256" key="1">
    <source>
        <dbReference type="ARBA" id="ARBA00023015"/>
    </source>
</evidence>
<dbReference type="InterPro" id="IPR009057">
    <property type="entry name" value="Homeodomain-like_sf"/>
</dbReference>
<keyword evidence="3" id="KW-0804">Transcription</keyword>
<dbReference type="GO" id="GO:0000976">
    <property type="term" value="F:transcription cis-regulatory region binding"/>
    <property type="evidence" value="ECO:0007669"/>
    <property type="project" value="TreeGrafter"/>
</dbReference>
<evidence type="ECO:0000313" key="7">
    <source>
        <dbReference type="EMBL" id="MDI5967900.1"/>
    </source>
</evidence>
<dbReference type="PROSITE" id="PS50977">
    <property type="entry name" value="HTH_TETR_2"/>
    <property type="match status" value="1"/>
</dbReference>
<dbReference type="Pfam" id="PF00440">
    <property type="entry name" value="TetR_N"/>
    <property type="match status" value="1"/>
</dbReference>
<dbReference type="PRINTS" id="PR00455">
    <property type="entry name" value="HTHTETR"/>
</dbReference>
<gene>
    <name evidence="6" type="ORF">POF43_006605</name>
    <name evidence="7" type="ORF">POF50_000780</name>
</gene>
<dbReference type="Gene3D" id="1.10.357.10">
    <property type="entry name" value="Tetracycline Repressor, domain 2"/>
    <property type="match status" value="1"/>
</dbReference>
<keyword evidence="1" id="KW-0805">Transcription regulation</keyword>
<dbReference type="InterPro" id="IPR001647">
    <property type="entry name" value="HTH_TetR"/>
</dbReference>
<accession>A0AA90GZX2</accession>
<dbReference type="EMBL" id="JABXJJ020000001">
    <property type="protein sequence ID" value="MDI5967900.1"/>
    <property type="molecule type" value="Genomic_DNA"/>
</dbReference>
<proteinExistence type="predicted"/>